<reference evidence="1" key="1">
    <citation type="journal article" date="2023" name="G3 (Bethesda)">
        <title>Whole genome assemblies of Zophobas morio and Tenebrio molitor.</title>
        <authorList>
            <person name="Kaur S."/>
            <person name="Stinson S.A."/>
            <person name="diCenzo G.C."/>
        </authorList>
    </citation>
    <scope>NUCLEOTIDE SEQUENCE</scope>
    <source>
        <strain evidence="1">QUZm001</strain>
    </source>
</reference>
<protein>
    <submittedName>
        <fullName evidence="1">Uncharacterized protein</fullName>
    </submittedName>
</protein>
<dbReference type="Proteomes" id="UP001168821">
    <property type="component" value="Unassembled WGS sequence"/>
</dbReference>
<keyword evidence="2" id="KW-1185">Reference proteome</keyword>
<sequence>MKDRENVKVESRPTDSITILPLLTLGKWSEVQLILGDRLQRTDDPTDTRSVGVLIGHYYRHYTPKTQ</sequence>
<gene>
    <name evidence="1" type="ORF">Zmor_027661</name>
</gene>
<dbReference type="EMBL" id="JALNTZ010000009">
    <property type="protein sequence ID" value="KAJ3641144.1"/>
    <property type="molecule type" value="Genomic_DNA"/>
</dbReference>
<comment type="caution">
    <text evidence="1">The sequence shown here is derived from an EMBL/GenBank/DDBJ whole genome shotgun (WGS) entry which is preliminary data.</text>
</comment>
<proteinExistence type="predicted"/>
<dbReference type="AlphaFoldDB" id="A0AA38HTW1"/>
<accession>A0AA38HTW1</accession>
<evidence type="ECO:0000313" key="2">
    <source>
        <dbReference type="Proteomes" id="UP001168821"/>
    </source>
</evidence>
<name>A0AA38HTW1_9CUCU</name>
<evidence type="ECO:0000313" key="1">
    <source>
        <dbReference type="EMBL" id="KAJ3641144.1"/>
    </source>
</evidence>
<organism evidence="1 2">
    <name type="scientific">Zophobas morio</name>
    <dbReference type="NCBI Taxonomy" id="2755281"/>
    <lineage>
        <taxon>Eukaryota</taxon>
        <taxon>Metazoa</taxon>
        <taxon>Ecdysozoa</taxon>
        <taxon>Arthropoda</taxon>
        <taxon>Hexapoda</taxon>
        <taxon>Insecta</taxon>
        <taxon>Pterygota</taxon>
        <taxon>Neoptera</taxon>
        <taxon>Endopterygota</taxon>
        <taxon>Coleoptera</taxon>
        <taxon>Polyphaga</taxon>
        <taxon>Cucujiformia</taxon>
        <taxon>Tenebrionidae</taxon>
        <taxon>Zophobas</taxon>
    </lineage>
</organism>